<comment type="caution">
    <text evidence="2">The sequence shown here is derived from an EMBL/GenBank/DDBJ whole genome shotgun (WGS) entry which is preliminary data.</text>
</comment>
<dbReference type="EMBL" id="ASHM01164816">
    <property type="protein sequence ID" value="PNX64354.1"/>
    <property type="molecule type" value="Genomic_DNA"/>
</dbReference>
<keyword evidence="1" id="KW-0472">Membrane</keyword>
<keyword evidence="1" id="KW-1133">Transmembrane helix</keyword>
<evidence type="ECO:0000313" key="2">
    <source>
        <dbReference type="EMBL" id="PNX64354.1"/>
    </source>
</evidence>
<reference evidence="2 3" key="2">
    <citation type="journal article" date="2017" name="Front. Plant Sci.">
        <title>Gene Classification and Mining of Molecular Markers Useful in Red Clover (Trifolium pratense) Breeding.</title>
        <authorList>
            <person name="Istvanek J."/>
            <person name="Dluhosova J."/>
            <person name="Dluhos P."/>
            <person name="Patkova L."/>
            <person name="Nedelnik J."/>
            <person name="Repkova J."/>
        </authorList>
    </citation>
    <scope>NUCLEOTIDE SEQUENCE [LARGE SCALE GENOMIC DNA]</scope>
    <source>
        <strain evidence="3">cv. Tatra</strain>
        <tissue evidence="2">Young leaves</tissue>
    </source>
</reference>
<gene>
    <name evidence="2" type="ORF">L195_g062075</name>
</gene>
<feature type="transmembrane region" description="Helical" evidence="1">
    <location>
        <begin position="69"/>
        <end position="91"/>
    </location>
</feature>
<evidence type="ECO:0000256" key="1">
    <source>
        <dbReference type="SAM" id="Phobius"/>
    </source>
</evidence>
<dbReference type="AlphaFoldDB" id="A0A2K3KDJ4"/>
<name>A0A2K3KDJ4_TRIPR</name>
<accession>A0A2K3KDJ4</accession>
<feature type="non-terminal residue" evidence="2">
    <location>
        <position position="1"/>
    </location>
</feature>
<sequence>ASVDLVVWQAVVTPEVEKRHFWVVILDLSVEKIKNPMVGGDGTRSRAYTYFSYSQTDPTVVCLSKVERIVAAISVVLLPQLYGSLVLSSFYF</sequence>
<dbReference type="Proteomes" id="UP000236291">
    <property type="component" value="Unassembled WGS sequence"/>
</dbReference>
<proteinExistence type="predicted"/>
<evidence type="ECO:0000313" key="3">
    <source>
        <dbReference type="Proteomes" id="UP000236291"/>
    </source>
</evidence>
<reference evidence="2 3" key="1">
    <citation type="journal article" date="2014" name="Am. J. Bot.">
        <title>Genome assembly and annotation for red clover (Trifolium pratense; Fabaceae).</title>
        <authorList>
            <person name="Istvanek J."/>
            <person name="Jaros M."/>
            <person name="Krenek A."/>
            <person name="Repkova J."/>
        </authorList>
    </citation>
    <scope>NUCLEOTIDE SEQUENCE [LARGE SCALE GENOMIC DNA]</scope>
    <source>
        <strain evidence="3">cv. Tatra</strain>
        <tissue evidence="2">Young leaves</tissue>
    </source>
</reference>
<protein>
    <submittedName>
        <fullName evidence="2">Uncharacterized protein</fullName>
    </submittedName>
</protein>
<organism evidence="2 3">
    <name type="scientific">Trifolium pratense</name>
    <name type="common">Red clover</name>
    <dbReference type="NCBI Taxonomy" id="57577"/>
    <lineage>
        <taxon>Eukaryota</taxon>
        <taxon>Viridiplantae</taxon>
        <taxon>Streptophyta</taxon>
        <taxon>Embryophyta</taxon>
        <taxon>Tracheophyta</taxon>
        <taxon>Spermatophyta</taxon>
        <taxon>Magnoliopsida</taxon>
        <taxon>eudicotyledons</taxon>
        <taxon>Gunneridae</taxon>
        <taxon>Pentapetalae</taxon>
        <taxon>rosids</taxon>
        <taxon>fabids</taxon>
        <taxon>Fabales</taxon>
        <taxon>Fabaceae</taxon>
        <taxon>Papilionoideae</taxon>
        <taxon>50 kb inversion clade</taxon>
        <taxon>NPAAA clade</taxon>
        <taxon>Hologalegina</taxon>
        <taxon>IRL clade</taxon>
        <taxon>Trifolieae</taxon>
        <taxon>Trifolium</taxon>
    </lineage>
</organism>
<keyword evidence="1" id="KW-0812">Transmembrane</keyword>